<evidence type="ECO:0000256" key="1">
    <source>
        <dbReference type="ARBA" id="ARBA00005486"/>
    </source>
</evidence>
<dbReference type="GO" id="GO:0000785">
    <property type="term" value="C:chromatin"/>
    <property type="evidence" value="ECO:0007669"/>
    <property type="project" value="TreeGrafter"/>
</dbReference>
<sequence length="1391" mass="155249">MAHQNQNSILSGQFNASQAHHFGHGISPDTSTHSVHTTQNPYVDLSNSVQQLQHQLLIQQQQQAQSQRSTHFTNSAMENVNDGFPKQIQNQQLHPQIQTHAMNRSMQTNINSSVSQTNMQYSPPPNQTSHAQHQSPLNSTSSKGIYTTSHYQQNFHNTDVRHHINAGQPQSQTQQEHQNYPYTSHPPLFPPPQQPSGLPTATSRPPTQSYSHVINSRVGPAEPNEQVLPAPTYYVPPAKKRRGRPPTHPIVDPGGVAPGLDEEEHTLFGAIRSGRVAPQTVVDDWIEQYKTNREPAMLELIQFFISCSGCKGKVTPEMYSQSTHADIIRRMTEEFDEDSGEYPLIQSSPAWRRFRSNFVEFIQVLIRQCQYSIIYDQCMIDQVISLLTGLTDSQVRAFRHTSTLASMKMMTALVDVALNVSINRDNTQRQYEAERAKMINRRASDRLEGLMQRRQELEENMEEVKNMLIYLFKGVFVHRYRDSQPEIRAICMQEIGVWMRRYPAMFLDDSYLKYVGWTLFDRVGDVRVQCLRALQPLYEDPSLISSLELFTSRFKSRLVDMTLDKETEVAVQAVKLVSCILKHNDSVLEDKDCENIYELVYCTHRPLAQAAGEFLTLKLFEVDSHAPPTKTKKGKRRSENTPLIRDLVQFFIESELHEHAAYLVDSLWDLSPMLRDWEAMLDLLLEEPGRGEEPMDANQETSLIEIMVCCVRQAATGESPVGRQGGTHHAHFAPLAGGLDPASRGRTGTGITATGGGTSGGPTSVREARALAEDKARMTEAMITALPALLAKYGESPERAANLLTIPRYMDMELYTTGRHERHLDLLLHAVQDLVERHTDPATLLACSRLYEVVCMDELSIATKCQTVRGTLLDRLTEIYRSAFLNYFNDQGEQPDQDDEFHLLSALKRIYAFYACHDLTGLDLWDSLIRVAQASTEASGEVVGQAVACCTKAILWHIARLSESDAERTEVSKVRRMINLFMDIAIGYLDNPSKRLCHESFLSVCDLLVVLSRHLAVHLPSLRSLVYTADRDLELKLTGYLERRVFVEDEDEDEEDENTKFESLHERRTQLAAFCKLVIYNFVPIRAAAPLYKYYIRSFNDFGDIMKSTLAKSREINRVHTAKMIAQCLQLCYNELEATSDGHVEHGSEGLQTVKELARRLNLSFGLDLIKIREAMVAFHSEGVQFCVASAAAAAAASGQPPGVPPNLTFLEVVAEFSNKLLRQDKKGLSEYISRVFPNPVGEEWTSLHTYRTTLDPDSADPGLGVSATGHEFAGATGANISSLGPSTGPGHSGTTGRSGGPGRGRGRRQNRESDLSIPGTDSTLVPQYTSTAMKRRRGGSVLRGSGHQNLPTTSVDSSSMGPFATGDPSTSGHPVPPGVSAPMAPMGSVQ</sequence>
<dbReference type="GO" id="GO:0008278">
    <property type="term" value="C:cohesin complex"/>
    <property type="evidence" value="ECO:0007669"/>
    <property type="project" value="TreeGrafter"/>
</dbReference>
<dbReference type="GO" id="GO:0005634">
    <property type="term" value="C:nucleus"/>
    <property type="evidence" value="ECO:0007669"/>
    <property type="project" value="TreeGrafter"/>
</dbReference>
<evidence type="ECO:0000313" key="5">
    <source>
        <dbReference type="EMBL" id="KAA0183494.1"/>
    </source>
</evidence>
<dbReference type="InterPro" id="IPR020839">
    <property type="entry name" value="SCD"/>
</dbReference>
<dbReference type="Proteomes" id="UP000728185">
    <property type="component" value="Unassembled WGS sequence"/>
</dbReference>
<protein>
    <submittedName>
        <fullName evidence="5">Cohesin subunit</fullName>
    </submittedName>
</protein>
<reference evidence="5" key="1">
    <citation type="submission" date="2019-05" db="EMBL/GenBank/DDBJ databases">
        <title>Annotation for the trematode Fasciolopsis buski.</title>
        <authorList>
            <person name="Choi Y.-J."/>
        </authorList>
    </citation>
    <scope>NUCLEOTIDE SEQUENCE</scope>
    <source>
        <strain evidence="5">HT</strain>
        <tissue evidence="5">Whole worm</tissue>
    </source>
</reference>
<feature type="region of interest" description="Disordered" evidence="3">
    <location>
        <begin position="1276"/>
        <end position="1391"/>
    </location>
</feature>
<dbReference type="PROSITE" id="PS51425">
    <property type="entry name" value="SCD"/>
    <property type="match status" value="1"/>
</dbReference>
<feature type="compositionally biased region" description="Polar residues" evidence="3">
    <location>
        <begin position="1348"/>
        <end position="1361"/>
    </location>
</feature>
<dbReference type="InterPro" id="IPR039662">
    <property type="entry name" value="Cohesin_Scc3/SA"/>
</dbReference>
<feature type="region of interest" description="Disordered" evidence="3">
    <location>
        <begin position="19"/>
        <end position="39"/>
    </location>
</feature>
<feature type="domain" description="SCD" evidence="4">
    <location>
        <begin position="476"/>
        <end position="561"/>
    </location>
</feature>
<name>A0A8E0RIN8_9TREM</name>
<feature type="compositionally biased region" description="Polar residues" evidence="3">
    <location>
        <begin position="200"/>
        <end position="214"/>
    </location>
</feature>
<feature type="coiled-coil region" evidence="2">
    <location>
        <begin position="433"/>
        <end position="467"/>
    </location>
</feature>
<feature type="compositionally biased region" description="Gly residues" evidence="3">
    <location>
        <begin position="1291"/>
        <end position="1304"/>
    </location>
</feature>
<gene>
    <name evidence="5" type="ORF">FBUS_09715</name>
</gene>
<evidence type="ECO:0000256" key="2">
    <source>
        <dbReference type="SAM" id="Coils"/>
    </source>
</evidence>
<keyword evidence="2" id="KW-0175">Coiled coil</keyword>
<proteinExistence type="inferred from homology"/>
<comment type="caution">
    <text evidence="5">The sequence shown here is derived from an EMBL/GenBank/DDBJ whole genome shotgun (WGS) entry which is preliminary data.</text>
</comment>
<comment type="similarity">
    <text evidence="1">Belongs to the SCC3 family.</text>
</comment>
<feature type="region of interest" description="Disordered" evidence="3">
    <location>
        <begin position="168"/>
        <end position="252"/>
    </location>
</feature>
<dbReference type="GO" id="GO:0007062">
    <property type="term" value="P:sister chromatid cohesion"/>
    <property type="evidence" value="ECO:0007669"/>
    <property type="project" value="UniProtKB-ARBA"/>
</dbReference>
<dbReference type="GO" id="GO:0003682">
    <property type="term" value="F:chromatin binding"/>
    <property type="evidence" value="ECO:0007669"/>
    <property type="project" value="TreeGrafter"/>
</dbReference>
<dbReference type="InterPro" id="IPR056396">
    <property type="entry name" value="HEAT_SCC3-SA"/>
</dbReference>
<dbReference type="PANTHER" id="PTHR11199:SF0">
    <property type="entry name" value="LD34181P-RELATED"/>
    <property type="match status" value="1"/>
</dbReference>
<evidence type="ECO:0000256" key="3">
    <source>
        <dbReference type="SAM" id="MobiDB-lite"/>
    </source>
</evidence>
<dbReference type="OrthoDB" id="498590at2759"/>
<evidence type="ECO:0000259" key="4">
    <source>
        <dbReference type="PROSITE" id="PS51425"/>
    </source>
</evidence>
<evidence type="ECO:0000313" key="6">
    <source>
        <dbReference type="Proteomes" id="UP000728185"/>
    </source>
</evidence>
<dbReference type="PANTHER" id="PTHR11199">
    <property type="entry name" value="STROMAL ANTIGEN"/>
    <property type="match status" value="1"/>
</dbReference>
<feature type="compositionally biased region" description="Polar residues" evidence="3">
    <location>
        <begin position="28"/>
        <end position="39"/>
    </location>
</feature>
<dbReference type="Pfam" id="PF21581">
    <property type="entry name" value="SCD"/>
    <property type="match status" value="1"/>
</dbReference>
<dbReference type="Pfam" id="PF08514">
    <property type="entry name" value="STAG"/>
    <property type="match status" value="1"/>
</dbReference>
<feature type="compositionally biased region" description="Polar residues" evidence="3">
    <location>
        <begin position="1320"/>
        <end position="1333"/>
    </location>
</feature>
<accession>A0A8E0RIN8</accession>
<keyword evidence="6" id="KW-1185">Reference proteome</keyword>
<dbReference type="SUPFAM" id="SSF48371">
    <property type="entry name" value="ARM repeat"/>
    <property type="match status" value="1"/>
</dbReference>
<feature type="compositionally biased region" description="Polar residues" evidence="3">
    <location>
        <begin position="168"/>
        <end position="182"/>
    </location>
</feature>
<organism evidence="5 6">
    <name type="scientific">Fasciolopsis buskii</name>
    <dbReference type="NCBI Taxonomy" id="27845"/>
    <lineage>
        <taxon>Eukaryota</taxon>
        <taxon>Metazoa</taxon>
        <taxon>Spiralia</taxon>
        <taxon>Lophotrochozoa</taxon>
        <taxon>Platyhelminthes</taxon>
        <taxon>Trematoda</taxon>
        <taxon>Digenea</taxon>
        <taxon>Plagiorchiida</taxon>
        <taxon>Echinostomata</taxon>
        <taxon>Echinostomatoidea</taxon>
        <taxon>Fasciolidae</taxon>
        <taxon>Fasciolopsis</taxon>
    </lineage>
</organism>
<dbReference type="Pfam" id="PF24571">
    <property type="entry name" value="HEAT_SCC3-SA"/>
    <property type="match status" value="2"/>
</dbReference>
<dbReference type="EMBL" id="LUCM01011762">
    <property type="protein sequence ID" value="KAA0183494.1"/>
    <property type="molecule type" value="Genomic_DNA"/>
</dbReference>
<dbReference type="InterPro" id="IPR016024">
    <property type="entry name" value="ARM-type_fold"/>
</dbReference>
<feature type="region of interest" description="Disordered" evidence="3">
    <location>
        <begin position="115"/>
        <end position="144"/>
    </location>
</feature>
<dbReference type="InterPro" id="IPR013721">
    <property type="entry name" value="STAG"/>
</dbReference>